<feature type="domain" description="BES1/BZR1 plant transcription factor N-terminal" evidence="6">
    <location>
        <begin position="4"/>
        <end position="98"/>
    </location>
</feature>
<dbReference type="EMBL" id="CM026431">
    <property type="protein sequence ID" value="KAG0558977.1"/>
    <property type="molecule type" value="Genomic_DNA"/>
</dbReference>
<dbReference type="OrthoDB" id="1907033at2759"/>
<protein>
    <recommendedName>
        <fullName evidence="6">BES1/BZR1 plant transcription factor N-terminal domain-containing protein</fullName>
    </recommendedName>
</protein>
<dbReference type="InterPro" id="IPR008540">
    <property type="entry name" value="BES1_N"/>
</dbReference>
<proteinExistence type="inferred from homology"/>
<name>A0A8T0GKB3_CERPU</name>
<gene>
    <name evidence="7" type="ORF">KC19_10G069400</name>
</gene>
<evidence type="ECO:0000259" key="6">
    <source>
        <dbReference type="Pfam" id="PF05687"/>
    </source>
</evidence>
<comment type="similarity">
    <text evidence="1">Belongs to the BZR/LAT61 family.</text>
</comment>
<evidence type="ECO:0000256" key="3">
    <source>
        <dbReference type="ARBA" id="ARBA00023125"/>
    </source>
</evidence>
<feature type="region of interest" description="Disordered" evidence="5">
    <location>
        <begin position="114"/>
        <end position="162"/>
    </location>
</feature>
<dbReference type="PANTHER" id="PTHR31506">
    <property type="entry name" value="BES1/BZR1 HOMOLOG PROTEIN 3-RELATED"/>
    <property type="match status" value="1"/>
</dbReference>
<dbReference type="GO" id="GO:0009742">
    <property type="term" value="P:brassinosteroid mediated signaling pathway"/>
    <property type="evidence" value="ECO:0007669"/>
    <property type="project" value="InterPro"/>
</dbReference>
<evidence type="ECO:0000256" key="4">
    <source>
        <dbReference type="ARBA" id="ARBA00023163"/>
    </source>
</evidence>
<keyword evidence="2" id="KW-0805">Transcription regulation</keyword>
<feature type="compositionally biased region" description="Polar residues" evidence="5">
    <location>
        <begin position="114"/>
        <end position="130"/>
    </location>
</feature>
<feature type="region of interest" description="Disordered" evidence="5">
    <location>
        <begin position="72"/>
        <end position="98"/>
    </location>
</feature>
<keyword evidence="8" id="KW-1185">Reference proteome</keyword>
<organism evidence="7 8">
    <name type="scientific">Ceratodon purpureus</name>
    <name type="common">Fire moss</name>
    <name type="synonym">Dicranum purpureum</name>
    <dbReference type="NCBI Taxonomy" id="3225"/>
    <lineage>
        <taxon>Eukaryota</taxon>
        <taxon>Viridiplantae</taxon>
        <taxon>Streptophyta</taxon>
        <taxon>Embryophyta</taxon>
        <taxon>Bryophyta</taxon>
        <taxon>Bryophytina</taxon>
        <taxon>Bryopsida</taxon>
        <taxon>Dicranidae</taxon>
        <taxon>Pseudoditrichales</taxon>
        <taxon>Ditrichaceae</taxon>
        <taxon>Ceratodon</taxon>
    </lineage>
</organism>
<keyword evidence="3" id="KW-0238">DNA-binding</keyword>
<dbReference type="GO" id="GO:0003700">
    <property type="term" value="F:DNA-binding transcription factor activity"/>
    <property type="evidence" value="ECO:0007669"/>
    <property type="project" value="InterPro"/>
</dbReference>
<sequence length="382" mass="41138">MTNGTRLPTWKERENNKRRERRRRAIAAKIFAGLRLYGNYELPKHCDNNEVLKALCAEAGWTVEEDGTTYRKGCKPPGEKMDVSTPPSDTSPTNSYPGTGESLIPWLKAFSSGNQHSGSNGTMNMSSATSGLPPLHVKRPGSASAPVTPPISSPRASNPVKPDWDAVVRDGLPEYPNHPLAWTQHSFLAAAAVAAQAATGASNHTHLWSGYCDTPEGARTPVEGYSESHVPPTTALEFANACSPNSGKWTNGVRVRMGGPVGGSASNTSRITGRVFGDMGGGPYGNPQSDHGVDHETFSHQWRNPMQKSISVPVSPVSSRMRSVMGDRFARCPPELDLDRGPVQRLGALWELDSAPEVVGSKRKVTTDYLELTLGNSSLRAL</sequence>
<reference evidence="7" key="1">
    <citation type="submission" date="2020-06" db="EMBL/GenBank/DDBJ databases">
        <title>WGS assembly of Ceratodon purpureus strain R40.</title>
        <authorList>
            <person name="Carey S.B."/>
            <person name="Jenkins J."/>
            <person name="Shu S."/>
            <person name="Lovell J.T."/>
            <person name="Sreedasyam A."/>
            <person name="Maumus F."/>
            <person name="Tiley G.P."/>
            <person name="Fernandez-Pozo N."/>
            <person name="Barry K."/>
            <person name="Chen C."/>
            <person name="Wang M."/>
            <person name="Lipzen A."/>
            <person name="Daum C."/>
            <person name="Saski C.A."/>
            <person name="Payton A.C."/>
            <person name="Mcbreen J.C."/>
            <person name="Conrad R.E."/>
            <person name="Kollar L.M."/>
            <person name="Olsson S."/>
            <person name="Huttunen S."/>
            <person name="Landis J.B."/>
            <person name="Wickett N.J."/>
            <person name="Johnson M.G."/>
            <person name="Rensing S.A."/>
            <person name="Grimwood J."/>
            <person name="Schmutz J."/>
            <person name="Mcdaniel S.F."/>
        </authorList>
    </citation>
    <scope>NUCLEOTIDE SEQUENCE</scope>
    <source>
        <strain evidence="7">R40</strain>
    </source>
</reference>
<dbReference type="Proteomes" id="UP000822688">
    <property type="component" value="Chromosome 10"/>
</dbReference>
<evidence type="ECO:0000256" key="1">
    <source>
        <dbReference type="ARBA" id="ARBA00005909"/>
    </source>
</evidence>
<dbReference type="Pfam" id="PF05687">
    <property type="entry name" value="BES1_N"/>
    <property type="match status" value="1"/>
</dbReference>
<dbReference type="AlphaFoldDB" id="A0A8T0GKB3"/>
<evidence type="ECO:0000313" key="8">
    <source>
        <dbReference type="Proteomes" id="UP000822688"/>
    </source>
</evidence>
<dbReference type="PANTHER" id="PTHR31506:SF2">
    <property type="entry name" value="BES1_BZR1 HOMOLOG PROTEIN 3"/>
    <property type="match status" value="1"/>
</dbReference>
<feature type="compositionally biased region" description="Low complexity" evidence="5">
    <location>
        <begin position="84"/>
        <end position="93"/>
    </location>
</feature>
<evidence type="ECO:0000256" key="2">
    <source>
        <dbReference type="ARBA" id="ARBA00023015"/>
    </source>
</evidence>
<feature type="region of interest" description="Disordered" evidence="5">
    <location>
        <begin position="1"/>
        <end position="20"/>
    </location>
</feature>
<dbReference type="GO" id="GO:0003677">
    <property type="term" value="F:DNA binding"/>
    <property type="evidence" value="ECO:0007669"/>
    <property type="project" value="UniProtKB-KW"/>
</dbReference>
<keyword evidence="4" id="KW-0804">Transcription</keyword>
<dbReference type="InterPro" id="IPR033264">
    <property type="entry name" value="BZR"/>
</dbReference>
<evidence type="ECO:0000313" key="7">
    <source>
        <dbReference type="EMBL" id="KAG0558977.1"/>
    </source>
</evidence>
<comment type="caution">
    <text evidence="7">The sequence shown here is derived from an EMBL/GenBank/DDBJ whole genome shotgun (WGS) entry which is preliminary data.</text>
</comment>
<evidence type="ECO:0000256" key="5">
    <source>
        <dbReference type="SAM" id="MobiDB-lite"/>
    </source>
</evidence>
<dbReference type="GO" id="GO:0006351">
    <property type="term" value="P:DNA-templated transcription"/>
    <property type="evidence" value="ECO:0007669"/>
    <property type="project" value="InterPro"/>
</dbReference>
<accession>A0A8T0GKB3</accession>